<dbReference type="AlphaFoldDB" id="A0A9I9DGY3"/>
<dbReference type="Gramene" id="MELO3C018281.2.1">
    <property type="protein sequence ID" value="MELO3C018281.2.1"/>
    <property type="gene ID" value="MELO3C018281.2"/>
</dbReference>
<name>A0A9I9DGY3_CUCME</name>
<reference evidence="2" key="1">
    <citation type="submission" date="2023-03" db="UniProtKB">
        <authorList>
            <consortium name="EnsemblPlants"/>
        </authorList>
    </citation>
    <scope>IDENTIFICATION</scope>
</reference>
<sequence>MPPLSCLYMNDSGSHPWTSHAPYKPRTLRNLGFPKLAVLGLVGGQKRMWPKKSKDVWPRWLGEPPSVLGKVILARRERLSLEAFGLTVDTARQDNEEVESVRALQVSCACLVLMVGRLTGLQDDMVINFWFKEDSLMLLGAQSIGQLRPGDIKHALRQSRGKLKGLGRREGELKQKVYPWQNLGSFCASLIPLLTLSELHDNDAVVSAGHAPLRERRWECWVGPTTCRACKRCCTGCTLHNVEIEFLVPDRLPVSLDLLVKSVNFEDVRDTQSNVVSRMAITLVDELGLSITSLETRFNTNLLRGLMILDEVFCNDPTPYSELKPLLNTNKSSTCITRNACGLMILVVELVVEISYLKICSPSSISKKTCLSRSEVSKILKPLLGLPKTQSTYQNRCKGPEQADSSKTDESARLESKIQLGLWQEGDAVWLGIGLQRRVRARVHAGAACTRARLVGVRGGTCTRARCGAGTGNDVERLDAFDRRRRGAAGHATRLFGSGTRIDCGCGWRAFRSGLLDWGRRRLSVVRQKLRRAAGLRDFATLDSDAMTGVGTDDGPAGLHVIGLEMQLRSVRDG</sequence>
<protein>
    <submittedName>
        <fullName evidence="2">Uncharacterized protein</fullName>
    </submittedName>
</protein>
<feature type="region of interest" description="Disordered" evidence="1">
    <location>
        <begin position="390"/>
        <end position="410"/>
    </location>
</feature>
<feature type="compositionally biased region" description="Basic and acidic residues" evidence="1">
    <location>
        <begin position="398"/>
        <end position="410"/>
    </location>
</feature>
<dbReference type="EnsemblPlants" id="MELO3C018281.2.1">
    <property type="protein sequence ID" value="MELO3C018281.2.1"/>
    <property type="gene ID" value="MELO3C018281.2"/>
</dbReference>
<evidence type="ECO:0000313" key="2">
    <source>
        <dbReference type="EnsemblPlants" id="MELO3C018281.2.1"/>
    </source>
</evidence>
<organism evidence="2">
    <name type="scientific">Cucumis melo</name>
    <name type="common">Muskmelon</name>
    <dbReference type="NCBI Taxonomy" id="3656"/>
    <lineage>
        <taxon>Eukaryota</taxon>
        <taxon>Viridiplantae</taxon>
        <taxon>Streptophyta</taxon>
        <taxon>Embryophyta</taxon>
        <taxon>Tracheophyta</taxon>
        <taxon>Spermatophyta</taxon>
        <taxon>Magnoliopsida</taxon>
        <taxon>eudicotyledons</taxon>
        <taxon>Gunneridae</taxon>
        <taxon>Pentapetalae</taxon>
        <taxon>rosids</taxon>
        <taxon>fabids</taxon>
        <taxon>Cucurbitales</taxon>
        <taxon>Cucurbitaceae</taxon>
        <taxon>Benincaseae</taxon>
        <taxon>Cucumis</taxon>
    </lineage>
</organism>
<evidence type="ECO:0000256" key="1">
    <source>
        <dbReference type="SAM" id="MobiDB-lite"/>
    </source>
</evidence>
<accession>A0A9I9DGY3</accession>
<proteinExistence type="predicted"/>